<accession>A0A382T703</accession>
<dbReference type="InterPro" id="IPR032812">
    <property type="entry name" value="SbsA_Ig"/>
</dbReference>
<feature type="domain" description="SbsA Ig-like" evidence="2">
    <location>
        <begin position="44"/>
        <end position="134"/>
    </location>
</feature>
<proteinExistence type="predicted"/>
<dbReference type="Pfam" id="PF13205">
    <property type="entry name" value="Big_5"/>
    <property type="match status" value="1"/>
</dbReference>
<feature type="non-terminal residue" evidence="3">
    <location>
        <position position="1"/>
    </location>
</feature>
<organism evidence="3">
    <name type="scientific">marine metagenome</name>
    <dbReference type="NCBI Taxonomy" id="408172"/>
    <lineage>
        <taxon>unclassified sequences</taxon>
        <taxon>metagenomes</taxon>
        <taxon>ecological metagenomes</taxon>
    </lineage>
</organism>
<feature type="non-terminal residue" evidence="3">
    <location>
        <position position="304"/>
    </location>
</feature>
<protein>
    <recommendedName>
        <fullName evidence="2">SbsA Ig-like domain-containing protein</fullName>
    </recommendedName>
</protein>
<sequence>LAGNSKTVGTDDHNGTFTTGTLDLRIDTQAPAATAVTGAKAWSAGDKKDVTNNASVKISFDESLDEATVAASDFTVSGVGVTSSTIETVTLGGKDGTTGMSVYLGLAADLGPNAKPKVKLVGQVSDLAGNVLKPATSETTGKTLGTSTDGVKPTLSGGAVSSALIKKSGKSDITFSSNENLTKTGVAYAAARGTYASVSGGGEDSGTAGLVTLDGTGDAGNVAVTLSNPKSAKGTLKHGTAEDGVPMTKTGIYGLASVGRDAADNIGVGGITKVIEDVSASFASDGTADDDLITTGVAADDSIV</sequence>
<dbReference type="AlphaFoldDB" id="A0A382T703"/>
<evidence type="ECO:0000256" key="1">
    <source>
        <dbReference type="ARBA" id="ARBA00022729"/>
    </source>
</evidence>
<name>A0A382T703_9ZZZZ</name>
<dbReference type="InterPro" id="IPR014755">
    <property type="entry name" value="Cu-Rt/internalin_Ig-like"/>
</dbReference>
<reference evidence="3" key="1">
    <citation type="submission" date="2018-05" db="EMBL/GenBank/DDBJ databases">
        <authorList>
            <person name="Lanie J.A."/>
            <person name="Ng W.-L."/>
            <person name="Kazmierczak K.M."/>
            <person name="Andrzejewski T.M."/>
            <person name="Davidsen T.M."/>
            <person name="Wayne K.J."/>
            <person name="Tettelin H."/>
            <person name="Glass J.I."/>
            <person name="Rusch D."/>
            <person name="Podicherti R."/>
            <person name="Tsui H.-C.T."/>
            <person name="Winkler M.E."/>
        </authorList>
    </citation>
    <scope>NUCLEOTIDE SEQUENCE</scope>
</reference>
<gene>
    <name evidence="3" type="ORF">METZ01_LOCUS370389</name>
</gene>
<keyword evidence="1" id="KW-0732">Signal</keyword>
<evidence type="ECO:0000313" key="3">
    <source>
        <dbReference type="EMBL" id="SVD17535.1"/>
    </source>
</evidence>
<dbReference type="Gene3D" id="2.60.40.1220">
    <property type="match status" value="1"/>
</dbReference>
<evidence type="ECO:0000259" key="2">
    <source>
        <dbReference type="Pfam" id="PF13205"/>
    </source>
</evidence>
<dbReference type="EMBL" id="UINC01134167">
    <property type="protein sequence ID" value="SVD17535.1"/>
    <property type="molecule type" value="Genomic_DNA"/>
</dbReference>